<dbReference type="InterPro" id="IPR036366">
    <property type="entry name" value="PGBDSf"/>
</dbReference>
<reference evidence="4" key="1">
    <citation type="journal article" date="2019" name="Int. J. Syst. Evol. Microbiol.">
        <title>The Global Catalogue of Microorganisms (GCM) 10K type strain sequencing project: providing services to taxonomists for standard genome sequencing and annotation.</title>
        <authorList>
            <consortium name="The Broad Institute Genomics Platform"/>
            <consortium name="The Broad Institute Genome Sequencing Center for Infectious Disease"/>
            <person name="Wu L."/>
            <person name="Ma J."/>
        </authorList>
    </citation>
    <scope>NUCLEOTIDE SEQUENCE [LARGE SCALE GENOMIC DNA]</scope>
    <source>
        <strain evidence="4">JCM 17933</strain>
    </source>
</reference>
<dbReference type="Gene3D" id="2.40.420.20">
    <property type="match status" value="1"/>
</dbReference>
<dbReference type="Gene3D" id="1.10.101.10">
    <property type="entry name" value="PGBD-like superfamily/PGBD"/>
    <property type="match status" value="1"/>
</dbReference>
<keyword evidence="1" id="KW-0732">Signal</keyword>
<dbReference type="Proteomes" id="UP001500503">
    <property type="component" value="Unassembled WGS sequence"/>
</dbReference>
<evidence type="ECO:0000259" key="2">
    <source>
        <dbReference type="Pfam" id="PF01471"/>
    </source>
</evidence>
<feature type="chain" id="PRO_5046179016" evidence="1">
    <location>
        <begin position="18"/>
        <end position="350"/>
    </location>
</feature>
<dbReference type="EMBL" id="BAABHF010000035">
    <property type="protein sequence ID" value="GAA4504306.1"/>
    <property type="molecule type" value="Genomic_DNA"/>
</dbReference>
<proteinExistence type="predicted"/>
<protein>
    <submittedName>
        <fullName evidence="3">Peptidoglycan-binding protein</fullName>
    </submittedName>
</protein>
<evidence type="ECO:0000256" key="1">
    <source>
        <dbReference type="SAM" id="SignalP"/>
    </source>
</evidence>
<feature type="domain" description="Peptidoglycan binding-like" evidence="2">
    <location>
        <begin position="115"/>
        <end position="166"/>
    </location>
</feature>
<dbReference type="Pfam" id="PF01471">
    <property type="entry name" value="PG_binding_1"/>
    <property type="match status" value="1"/>
</dbReference>
<dbReference type="SUPFAM" id="SSF47090">
    <property type="entry name" value="PGBD-like"/>
    <property type="match status" value="1"/>
</dbReference>
<keyword evidence="4" id="KW-1185">Reference proteome</keyword>
<accession>A0ABP8QJ33</accession>
<organism evidence="3 4">
    <name type="scientific">Actinoallomurus oryzae</name>
    <dbReference type="NCBI Taxonomy" id="502180"/>
    <lineage>
        <taxon>Bacteria</taxon>
        <taxon>Bacillati</taxon>
        <taxon>Actinomycetota</taxon>
        <taxon>Actinomycetes</taxon>
        <taxon>Streptosporangiales</taxon>
        <taxon>Thermomonosporaceae</taxon>
        <taxon>Actinoallomurus</taxon>
    </lineage>
</organism>
<comment type="caution">
    <text evidence="3">The sequence shown here is derived from an EMBL/GenBank/DDBJ whole genome shotgun (WGS) entry which is preliminary data.</text>
</comment>
<sequence>MAAVTLVAVGCGGAAMATAMTGGDGGAPGARNLPAATGTVTRGDLIDTETVDGTLGYGDERALVGAASGTVTWIAGVGATVKRGGRLYDLNNEPVTLMYGDEPMYRTLSEGTSDGPDVKQLERNLDALGYGAGVTVDDHFTAATASAVEKWQQDRGLEQTGAVDGAQVIFAPGAVRITERKAELGGRTVAGKPVFEVTGTERQIRVDLDTDDQQLARKGAAVTVELPGGKTASGRITKVGTVAVTKKPGSSSSSTESTIEVDIALDDPKDAGRLDKAPVSVELQSERHENVLSVPVEALLALREGGYGVQVVRDGRVDVVPVRTGLYAQGRVEVGGPGLAPGVKVGVPGK</sequence>
<dbReference type="PANTHER" id="PTHR30469:SF15">
    <property type="entry name" value="HLYD FAMILY OF SECRETION PROTEINS"/>
    <property type="match status" value="1"/>
</dbReference>
<dbReference type="InterPro" id="IPR036365">
    <property type="entry name" value="PGBD-like_sf"/>
</dbReference>
<gene>
    <name evidence="3" type="ORF">GCM10023191_058380</name>
</gene>
<dbReference type="PANTHER" id="PTHR30469">
    <property type="entry name" value="MULTIDRUG RESISTANCE PROTEIN MDTA"/>
    <property type="match status" value="1"/>
</dbReference>
<evidence type="ECO:0000313" key="3">
    <source>
        <dbReference type="EMBL" id="GAA4504306.1"/>
    </source>
</evidence>
<name>A0ABP8QJ33_9ACTN</name>
<dbReference type="InterPro" id="IPR002477">
    <property type="entry name" value="Peptidoglycan-bd-like"/>
</dbReference>
<evidence type="ECO:0000313" key="4">
    <source>
        <dbReference type="Proteomes" id="UP001500503"/>
    </source>
</evidence>
<feature type="signal peptide" evidence="1">
    <location>
        <begin position="1"/>
        <end position="17"/>
    </location>
</feature>